<dbReference type="Proteomes" id="UP001149090">
    <property type="component" value="Unassembled WGS sequence"/>
</dbReference>
<proteinExistence type="predicted"/>
<evidence type="ECO:0000313" key="1">
    <source>
        <dbReference type="EMBL" id="KAJ5066708.1"/>
    </source>
</evidence>
<protein>
    <submittedName>
        <fullName evidence="1">Uncharacterized protein</fullName>
    </submittedName>
</protein>
<accession>A0A9Q0L665</accession>
<keyword evidence="2" id="KW-1185">Reference proteome</keyword>
<evidence type="ECO:0000313" key="2">
    <source>
        <dbReference type="Proteomes" id="UP001149090"/>
    </source>
</evidence>
<organism evidence="1 2">
    <name type="scientific">Anaeramoeba ignava</name>
    <name type="common">Anaerobic marine amoeba</name>
    <dbReference type="NCBI Taxonomy" id="1746090"/>
    <lineage>
        <taxon>Eukaryota</taxon>
        <taxon>Metamonada</taxon>
        <taxon>Anaeramoebidae</taxon>
        <taxon>Anaeramoeba</taxon>
    </lineage>
</organism>
<gene>
    <name evidence="1" type="ORF">M0811_13388</name>
</gene>
<reference evidence="1" key="1">
    <citation type="submission" date="2022-10" db="EMBL/GenBank/DDBJ databases">
        <title>Novel sulphate-reducing endosymbionts in the free-living metamonad Anaeramoeba.</title>
        <authorList>
            <person name="Jerlstrom-Hultqvist J."/>
            <person name="Cepicka I."/>
            <person name="Gallot-Lavallee L."/>
            <person name="Salas-Leiva D."/>
            <person name="Curtis B.A."/>
            <person name="Zahonova K."/>
            <person name="Pipaliya S."/>
            <person name="Dacks J."/>
            <person name="Roger A.J."/>
        </authorList>
    </citation>
    <scope>NUCLEOTIDE SEQUENCE</scope>
    <source>
        <strain evidence="1">BMAN</strain>
    </source>
</reference>
<name>A0A9Q0L665_ANAIG</name>
<sequence length="167" mass="20387">MWNENIKFGEVVPTLIKKFQFNSKKIKIKKYSKISQNFFQPIEKEIQSFILIQKEPHIEDLRNILVDFLFSEKKFEMKLFFLFDFFCQKSKQIEDFQVFSNIKPEEIYHEIQQFLFNHQNIGEFIETTTLLFQTNYYQNGDQLTHLFFNEFTGNEPSKFFIQLFQEN</sequence>
<comment type="caution">
    <text evidence="1">The sequence shown here is derived from an EMBL/GenBank/DDBJ whole genome shotgun (WGS) entry which is preliminary data.</text>
</comment>
<dbReference type="AlphaFoldDB" id="A0A9Q0L665"/>
<dbReference type="EMBL" id="JAPDFW010000137">
    <property type="protein sequence ID" value="KAJ5066708.1"/>
    <property type="molecule type" value="Genomic_DNA"/>
</dbReference>